<organism evidence="1">
    <name type="scientific">Candidatus Kentrum sp. LFY</name>
    <dbReference type="NCBI Taxonomy" id="2126342"/>
    <lineage>
        <taxon>Bacteria</taxon>
        <taxon>Pseudomonadati</taxon>
        <taxon>Pseudomonadota</taxon>
        <taxon>Gammaproteobacteria</taxon>
        <taxon>Candidatus Kentrum</taxon>
    </lineage>
</organism>
<accession>A0A450U5N0</accession>
<dbReference type="EMBL" id="CAADFF010000003">
    <property type="protein sequence ID" value="VFJ86495.1"/>
    <property type="molecule type" value="Genomic_DNA"/>
</dbReference>
<name>A0A450U5N0_9GAMM</name>
<protein>
    <submittedName>
        <fullName evidence="1">Uncharacterized protein</fullName>
    </submittedName>
</protein>
<gene>
    <name evidence="1" type="ORF">BECKLFY1418B_GA0070995_100359</name>
</gene>
<evidence type="ECO:0000313" key="1">
    <source>
        <dbReference type="EMBL" id="VFJ86495.1"/>
    </source>
</evidence>
<proteinExistence type="predicted"/>
<dbReference type="AlphaFoldDB" id="A0A450U5N0"/>
<sequence>MGLDTGTGFSEFLFFRYVNTLATAGLYGRDWCREMSLSSVQPSESQPWFQNRILSS</sequence>
<reference evidence="1" key="1">
    <citation type="submission" date="2019-02" db="EMBL/GenBank/DDBJ databases">
        <authorList>
            <person name="Gruber-Vodicka R. H."/>
            <person name="Seah K. B. B."/>
        </authorList>
    </citation>
    <scope>NUCLEOTIDE SEQUENCE</scope>
    <source>
        <strain evidence="1">BECK_M7</strain>
    </source>
</reference>